<gene>
    <name evidence="4" type="ORF">C7449_101487</name>
</gene>
<name>A0A2T5BIK8_MYCDI</name>
<evidence type="ECO:0000256" key="3">
    <source>
        <dbReference type="PIRSR" id="PIRSR607837-1"/>
    </source>
</evidence>
<dbReference type="SUPFAM" id="SSF109854">
    <property type="entry name" value="DinB/YfiT-like putative metalloenzymes"/>
    <property type="match status" value="1"/>
</dbReference>
<comment type="similarity">
    <text evidence="1">Belongs to the DinB family.</text>
</comment>
<keyword evidence="5" id="KW-1185">Reference proteome</keyword>
<evidence type="ECO:0000313" key="5">
    <source>
        <dbReference type="Proteomes" id="UP000241247"/>
    </source>
</evidence>
<comment type="caution">
    <text evidence="4">The sequence shown here is derived from an EMBL/GenBank/DDBJ whole genome shotgun (WGS) entry which is preliminary data.</text>
</comment>
<feature type="binding site" evidence="3">
    <location>
        <position position="133"/>
    </location>
    <ligand>
        <name>a divalent metal cation</name>
        <dbReference type="ChEBI" id="CHEBI:60240"/>
    </ligand>
</feature>
<dbReference type="Pfam" id="PF05163">
    <property type="entry name" value="DinB"/>
    <property type="match status" value="1"/>
</dbReference>
<evidence type="ECO:0000313" key="4">
    <source>
        <dbReference type="EMBL" id="PTM98821.1"/>
    </source>
</evidence>
<keyword evidence="2 3" id="KW-0479">Metal-binding</keyword>
<reference evidence="4 5" key="1">
    <citation type="submission" date="2018-04" db="EMBL/GenBank/DDBJ databases">
        <title>Genomic Encyclopedia of Type Strains, Phase IV (KMG-IV): sequencing the most valuable type-strain genomes for metagenomic binning, comparative biology and taxonomic classification.</title>
        <authorList>
            <person name="Goeker M."/>
        </authorList>
    </citation>
    <scope>NUCLEOTIDE SEQUENCE [LARGE SCALE GENOMIC DNA]</scope>
    <source>
        <strain evidence="4 5">DSM 7138</strain>
    </source>
</reference>
<dbReference type="Proteomes" id="UP000241247">
    <property type="component" value="Unassembled WGS sequence"/>
</dbReference>
<dbReference type="InterPro" id="IPR034660">
    <property type="entry name" value="DinB/YfiT-like"/>
</dbReference>
<protein>
    <submittedName>
        <fullName evidence="4">Putative damage-inducible protein DinB</fullName>
    </submittedName>
</protein>
<evidence type="ECO:0000256" key="2">
    <source>
        <dbReference type="ARBA" id="ARBA00022723"/>
    </source>
</evidence>
<dbReference type="RefSeq" id="WP_108001159.1">
    <property type="nucleotide sequence ID" value="NZ_JBHEEX010000006.1"/>
</dbReference>
<proteinExistence type="inferred from homology"/>
<dbReference type="Gene3D" id="1.20.120.450">
    <property type="entry name" value="dinb family like domain"/>
    <property type="match status" value="1"/>
</dbReference>
<dbReference type="AlphaFoldDB" id="A0A2T5BIK8"/>
<feature type="binding site" evidence="3">
    <location>
        <position position="48"/>
    </location>
    <ligand>
        <name>a divalent metal cation</name>
        <dbReference type="ChEBI" id="CHEBI:60240"/>
    </ligand>
</feature>
<dbReference type="PANTHER" id="PTHR37302">
    <property type="entry name" value="SLR1116 PROTEIN"/>
    <property type="match status" value="1"/>
</dbReference>
<sequence length="171" mass="19208">MLDHYKMFAAYNAWANRILYAEAAALSPAALHENKGAFFGSLHATLNHILAADRIWMKRFTGSGDAPVRLDAILFEDVEELRQARIAEDQKIIDWIGSLQEQDLAKTISYVTLSNPVPISQPLGPGLAHFFNHQTHHRGQCHTILTSLGRPSLVLDLLYFLRGDGDQWLKC</sequence>
<evidence type="ECO:0000256" key="1">
    <source>
        <dbReference type="ARBA" id="ARBA00008635"/>
    </source>
</evidence>
<feature type="binding site" evidence="3">
    <location>
        <position position="137"/>
    </location>
    <ligand>
        <name>a divalent metal cation</name>
        <dbReference type="ChEBI" id="CHEBI:60240"/>
    </ligand>
</feature>
<accession>A0A2T5BIK8</accession>
<dbReference type="InterPro" id="IPR007837">
    <property type="entry name" value="DinB"/>
</dbReference>
<organism evidence="4 5">
    <name type="scientific">Mycoplana dimorpha</name>
    <dbReference type="NCBI Taxonomy" id="28320"/>
    <lineage>
        <taxon>Bacteria</taxon>
        <taxon>Pseudomonadati</taxon>
        <taxon>Pseudomonadota</taxon>
        <taxon>Alphaproteobacteria</taxon>
        <taxon>Hyphomicrobiales</taxon>
        <taxon>Rhizobiaceae</taxon>
        <taxon>Mycoplana</taxon>
    </lineage>
</organism>
<dbReference type="PANTHER" id="PTHR37302:SF1">
    <property type="entry name" value="PROTEIN DINB"/>
    <property type="match status" value="1"/>
</dbReference>
<dbReference type="OrthoDB" id="9807509at2"/>
<dbReference type="GO" id="GO:0046872">
    <property type="term" value="F:metal ion binding"/>
    <property type="evidence" value="ECO:0007669"/>
    <property type="project" value="UniProtKB-KW"/>
</dbReference>
<dbReference type="EMBL" id="PZZZ01000001">
    <property type="protein sequence ID" value="PTM98821.1"/>
    <property type="molecule type" value="Genomic_DNA"/>
</dbReference>